<dbReference type="GeneID" id="36342920"/>
<evidence type="ECO:0000313" key="3">
    <source>
        <dbReference type="EMBL" id="EUB57935.1"/>
    </source>
</evidence>
<dbReference type="SUPFAM" id="SSF46966">
    <property type="entry name" value="Spectrin repeat"/>
    <property type="match status" value="1"/>
</dbReference>
<gene>
    <name evidence="3" type="ORF">EGR_07205</name>
</gene>
<feature type="compositionally biased region" description="Basic and acidic residues" evidence="2">
    <location>
        <begin position="76"/>
        <end position="93"/>
    </location>
</feature>
<feature type="compositionally biased region" description="Polar residues" evidence="2">
    <location>
        <begin position="166"/>
        <end position="206"/>
    </location>
</feature>
<organism evidence="3 4">
    <name type="scientific">Echinococcus granulosus</name>
    <name type="common">Hydatid tapeworm</name>
    <dbReference type="NCBI Taxonomy" id="6210"/>
    <lineage>
        <taxon>Eukaryota</taxon>
        <taxon>Metazoa</taxon>
        <taxon>Spiralia</taxon>
        <taxon>Lophotrochozoa</taxon>
        <taxon>Platyhelminthes</taxon>
        <taxon>Cestoda</taxon>
        <taxon>Eucestoda</taxon>
        <taxon>Cyclophyllidea</taxon>
        <taxon>Taeniidae</taxon>
        <taxon>Echinococcus</taxon>
        <taxon>Echinococcus granulosus group</taxon>
    </lineage>
</organism>
<keyword evidence="1" id="KW-0175">Coiled coil</keyword>
<feature type="region of interest" description="Disordered" evidence="2">
    <location>
        <begin position="461"/>
        <end position="518"/>
    </location>
</feature>
<keyword evidence="4" id="KW-1185">Reference proteome</keyword>
<dbReference type="AlphaFoldDB" id="W6UA73"/>
<evidence type="ECO:0000256" key="2">
    <source>
        <dbReference type="SAM" id="MobiDB-lite"/>
    </source>
</evidence>
<sequence length="518" mass="56804">MSSYFTSSLNRVVSSIKRTVNELVSETSSGKGGGGGNQSGGGEEVLVKPNCSVDGNKVSAVDLISMRSRRSSQVDIVKKPPTRQEKSEKDGTTKRLSLAEIFGDNAEALPPSHSKLCDSLKKEELNKCTETADTGKQLLLGDSKKRESPSLPSLSTLPEEEGSGKPTANSTRGGVNSSSPGSKTDPTSRGQFNVGEQMNEVKSTPSIEEDSSDPADAGNLFRYDTLRCALHCLLLLSDHESLSVNLGSKAAIEEVRQCWNATSAQVKARLEELEKMMTATEELKTLERELDRWLARAETDLANALSNTQDVVERKRIIQEIIDSLPAGETKFTTHQNKCEAILAKYSKEDTQKFRADQEAIQMRWSQLVSSRCEEVSLPKFGGKEDEWEVGFLLLKLGAAEQREEANFSASKGLKGLFDELRESLEGTPQPDSDLIEIPIASRARAPETDLQKIVRLRTVTSQRSGTDNPNGRFLQPESRSMESSLIENYRSGVNNQGPTCSTLGRHSFDQKAPRDDI</sequence>
<feature type="region of interest" description="Disordered" evidence="2">
    <location>
        <begin position="23"/>
        <end position="50"/>
    </location>
</feature>
<name>W6UA73_ECHGR</name>
<reference evidence="3 4" key="1">
    <citation type="journal article" date="2013" name="Nat. Genet.">
        <title>The genome of the hydatid tapeworm Echinococcus granulosus.</title>
        <authorList>
            <person name="Zheng H."/>
            <person name="Zhang W."/>
            <person name="Zhang L."/>
            <person name="Zhang Z."/>
            <person name="Li J."/>
            <person name="Lu G."/>
            <person name="Zhu Y."/>
            <person name="Wang Y."/>
            <person name="Huang Y."/>
            <person name="Liu J."/>
            <person name="Kang H."/>
            <person name="Chen J."/>
            <person name="Wang L."/>
            <person name="Chen A."/>
            <person name="Yu S."/>
            <person name="Gao Z."/>
            <person name="Jin L."/>
            <person name="Gu W."/>
            <person name="Wang Z."/>
            <person name="Zhao L."/>
            <person name="Shi B."/>
            <person name="Wen H."/>
            <person name="Lin R."/>
            <person name="Jones M.K."/>
            <person name="Brejova B."/>
            <person name="Vinar T."/>
            <person name="Zhao G."/>
            <person name="McManus D.P."/>
            <person name="Chen Z."/>
            <person name="Zhou Y."/>
            <person name="Wang S."/>
        </authorList>
    </citation>
    <scope>NUCLEOTIDE SEQUENCE [LARGE SCALE GENOMIC DNA]</scope>
</reference>
<comment type="caution">
    <text evidence="3">The sequence shown here is derived from an EMBL/GenBank/DDBJ whole genome shotgun (WGS) entry which is preliminary data.</text>
</comment>
<accession>W6UA73</accession>
<dbReference type="OrthoDB" id="6270259at2759"/>
<feature type="compositionally biased region" description="Basic and acidic residues" evidence="2">
    <location>
        <begin position="507"/>
        <end position="518"/>
    </location>
</feature>
<dbReference type="CTD" id="36342920"/>
<protein>
    <submittedName>
        <fullName evidence="3">Dystrophin-like protein</fullName>
    </submittedName>
</protein>
<dbReference type="Gene3D" id="1.20.58.60">
    <property type="match status" value="1"/>
</dbReference>
<dbReference type="Proteomes" id="UP000019149">
    <property type="component" value="Unassembled WGS sequence"/>
</dbReference>
<evidence type="ECO:0000313" key="4">
    <source>
        <dbReference type="Proteomes" id="UP000019149"/>
    </source>
</evidence>
<dbReference type="RefSeq" id="XP_024349131.1">
    <property type="nucleotide sequence ID" value="XM_024496454.1"/>
</dbReference>
<feature type="region of interest" description="Disordered" evidence="2">
    <location>
        <begin position="69"/>
        <end position="96"/>
    </location>
</feature>
<feature type="region of interest" description="Disordered" evidence="2">
    <location>
        <begin position="138"/>
        <end position="215"/>
    </location>
</feature>
<evidence type="ECO:0000256" key="1">
    <source>
        <dbReference type="SAM" id="Coils"/>
    </source>
</evidence>
<proteinExistence type="predicted"/>
<feature type="coiled-coil region" evidence="1">
    <location>
        <begin position="256"/>
        <end position="303"/>
    </location>
</feature>
<dbReference type="KEGG" id="egl:EGR_07205"/>
<feature type="compositionally biased region" description="Polar residues" evidence="2">
    <location>
        <begin position="478"/>
        <end position="505"/>
    </location>
</feature>
<dbReference type="STRING" id="6210.W6UA73"/>
<feature type="compositionally biased region" description="Gly residues" evidence="2">
    <location>
        <begin position="30"/>
        <end position="43"/>
    </location>
</feature>
<dbReference type="EMBL" id="APAU02000072">
    <property type="protein sequence ID" value="EUB57935.1"/>
    <property type="molecule type" value="Genomic_DNA"/>
</dbReference>
<feature type="compositionally biased region" description="Polar residues" evidence="2">
    <location>
        <begin position="461"/>
        <end position="470"/>
    </location>
</feature>